<protein>
    <submittedName>
        <fullName evidence="6">Transcriptional regulator, LysR family</fullName>
    </submittedName>
</protein>
<reference evidence="6 7" key="1">
    <citation type="submission" date="2011-01" db="EMBL/GenBank/DDBJ databases">
        <title>Complete sequence of Shewanella putrefaciens 200.</title>
        <authorList>
            <consortium name="US DOE Joint Genome Institute"/>
            <person name="Lucas S."/>
            <person name="Copeland A."/>
            <person name="Lapidus A."/>
            <person name="Cheng J.-F."/>
            <person name="Bruce D."/>
            <person name="Goodwin L."/>
            <person name="Pitluck S."/>
            <person name="Munk A.C."/>
            <person name="Detter J.C."/>
            <person name="Han C."/>
            <person name="Tapia R."/>
            <person name="Land M."/>
            <person name="Hauser L."/>
            <person name="Chang Y.-J."/>
            <person name="Jeffries C."/>
            <person name="Kyrpides N."/>
            <person name="Ivanova N."/>
            <person name="Mikhailova N."/>
            <person name="Kolker E."/>
            <person name="Lawrence C."/>
            <person name="McCue L.A."/>
            <person name="DiChristina T."/>
            <person name="Nealson K."/>
            <person name="Fredrickson J.K."/>
            <person name="Woyke T."/>
        </authorList>
    </citation>
    <scope>NUCLEOTIDE SEQUENCE [LARGE SCALE GENOMIC DNA]</scope>
    <source>
        <strain evidence="6 7">200</strain>
    </source>
</reference>
<comment type="similarity">
    <text evidence="1">Belongs to the LysR transcriptional regulatory family.</text>
</comment>
<proteinExistence type="inferred from homology"/>
<evidence type="ECO:0000256" key="3">
    <source>
        <dbReference type="ARBA" id="ARBA00023125"/>
    </source>
</evidence>
<evidence type="ECO:0000313" key="7">
    <source>
        <dbReference type="Proteomes" id="UP000008209"/>
    </source>
</evidence>
<dbReference type="InterPro" id="IPR036390">
    <property type="entry name" value="WH_DNA-bd_sf"/>
</dbReference>
<feature type="domain" description="HTH lysR-type" evidence="5">
    <location>
        <begin position="8"/>
        <end position="65"/>
    </location>
</feature>
<dbReference type="OrthoDB" id="8839911at2"/>
<name>E6XHA2_SHEP2</name>
<gene>
    <name evidence="6" type="ordered locus">Sput200_0510</name>
</gene>
<dbReference type="Pfam" id="PF00126">
    <property type="entry name" value="HTH_1"/>
    <property type="match status" value="1"/>
</dbReference>
<dbReference type="PROSITE" id="PS50931">
    <property type="entry name" value="HTH_LYSR"/>
    <property type="match status" value="1"/>
</dbReference>
<dbReference type="InterPro" id="IPR050389">
    <property type="entry name" value="LysR-type_TF"/>
</dbReference>
<dbReference type="GO" id="GO:0003700">
    <property type="term" value="F:DNA-binding transcription factor activity"/>
    <property type="evidence" value="ECO:0007669"/>
    <property type="project" value="InterPro"/>
</dbReference>
<evidence type="ECO:0000256" key="1">
    <source>
        <dbReference type="ARBA" id="ARBA00009437"/>
    </source>
</evidence>
<dbReference type="PATRIC" id="fig|399804.5.peg.519"/>
<keyword evidence="4" id="KW-0804">Transcription</keyword>
<dbReference type="KEGG" id="shp:Sput200_0510"/>
<dbReference type="SUPFAM" id="SSF46785">
    <property type="entry name" value="Winged helix' DNA-binding domain"/>
    <property type="match status" value="1"/>
</dbReference>
<dbReference type="InterPro" id="IPR036388">
    <property type="entry name" value="WH-like_DNA-bd_sf"/>
</dbReference>
<keyword evidence="3" id="KW-0238">DNA-binding</keyword>
<dbReference type="InterPro" id="IPR000847">
    <property type="entry name" value="LysR_HTH_N"/>
</dbReference>
<organism evidence="6 7">
    <name type="scientific">Shewanella putrefaciens (strain 200)</name>
    <dbReference type="NCBI Taxonomy" id="399804"/>
    <lineage>
        <taxon>Bacteria</taxon>
        <taxon>Pseudomonadati</taxon>
        <taxon>Pseudomonadota</taxon>
        <taxon>Gammaproteobacteria</taxon>
        <taxon>Alteromonadales</taxon>
        <taxon>Shewanellaceae</taxon>
        <taxon>Shewanella</taxon>
    </lineage>
</organism>
<dbReference type="HOGENOM" id="CLU_039613_39_1_6"/>
<evidence type="ECO:0000256" key="2">
    <source>
        <dbReference type="ARBA" id="ARBA00023015"/>
    </source>
</evidence>
<keyword evidence="2" id="KW-0805">Transcription regulation</keyword>
<dbReference type="AlphaFoldDB" id="E6XHA2"/>
<evidence type="ECO:0000313" key="6">
    <source>
        <dbReference type="EMBL" id="ADV52996.1"/>
    </source>
</evidence>
<dbReference type="PANTHER" id="PTHR30118">
    <property type="entry name" value="HTH-TYPE TRANSCRIPTIONAL REGULATOR LEUO-RELATED"/>
    <property type="match status" value="1"/>
</dbReference>
<dbReference type="EMBL" id="CP002457">
    <property type="protein sequence ID" value="ADV52996.1"/>
    <property type="molecule type" value="Genomic_DNA"/>
</dbReference>
<dbReference type="PANTHER" id="PTHR30118:SF11">
    <property type="entry name" value="HTH-TYPE TRANSCRIPTIONAL REGULATOR YIDZ"/>
    <property type="match status" value="1"/>
</dbReference>
<dbReference type="Proteomes" id="UP000008209">
    <property type="component" value="Chromosome"/>
</dbReference>
<accession>E6XHA2</accession>
<dbReference type="GO" id="GO:0003677">
    <property type="term" value="F:DNA binding"/>
    <property type="evidence" value="ECO:0007669"/>
    <property type="project" value="UniProtKB-KW"/>
</dbReference>
<sequence>MLNTLSRLDYFSLIVFIELIEQQNVTLVALKLNVTQPKVSRTLNILRKSFGDELLTREQYSMKPTKLAESLYYPAKQLLEHFQLLADVVDYHSHQKKEINVATQNHMSTMMLECLQLTAAELSLNYTFNMHPWSDQVQRLHGLTQLDYSLAVNPPDSEKINKYWLAHINKFFLVAHREHPIFSEPIGINNALSYSLALLNYCITEQKQHRIEILAEKFRLPINIILKTMDLDLLLHHLEHSNSISYIASLLIKLPIANRKTLKAVDVTQVFSKKGNDIQREGGKRPEFSLYLQASETSPILFTRNLTKHLKRHIANLNY</sequence>
<evidence type="ECO:0000256" key="4">
    <source>
        <dbReference type="ARBA" id="ARBA00023163"/>
    </source>
</evidence>
<dbReference type="Gene3D" id="1.10.10.10">
    <property type="entry name" value="Winged helix-like DNA-binding domain superfamily/Winged helix DNA-binding domain"/>
    <property type="match status" value="1"/>
</dbReference>
<evidence type="ECO:0000259" key="5">
    <source>
        <dbReference type="PROSITE" id="PS50931"/>
    </source>
</evidence>